<reference evidence="1" key="1">
    <citation type="journal article" date="2010" name="Environ. Microbiol.">
        <title>The metavirome of a hypersaline environment.</title>
        <authorList>
            <person name="Santos F."/>
            <person name="Yarza P."/>
            <person name="Parro V."/>
            <person name="Briones C."/>
            <person name="Anton J."/>
        </authorList>
    </citation>
    <scope>NUCLEOTIDE SEQUENCE</scope>
</reference>
<protein>
    <submittedName>
        <fullName evidence="1">Uncharacterized protein</fullName>
    </submittedName>
</protein>
<accession>D5L282</accession>
<dbReference type="EMBL" id="GU735119">
    <property type="protein sequence ID" value="ADE29141.1"/>
    <property type="molecule type" value="Genomic_DNA"/>
</dbReference>
<evidence type="ECO:0000313" key="1">
    <source>
        <dbReference type="EMBL" id="ADE29141.1"/>
    </source>
</evidence>
<name>D5L282_9VIRU</name>
<organism evidence="1">
    <name type="scientific">uncultured virus</name>
    <dbReference type="NCBI Taxonomy" id="340016"/>
    <lineage>
        <taxon>Viruses</taxon>
        <taxon>environmental samples</taxon>
    </lineage>
</organism>
<sequence length="95" mass="10987">MSITDIAHDYLRANAEHEAKTEELLAEWAEEFYRPGYLDDGEWERLKELLKSGDSEHALMQVEIACYRKAASELGREDEFDDEWPAKFTSATTTN</sequence>
<proteinExistence type="predicted"/>